<evidence type="ECO:0000313" key="3">
    <source>
        <dbReference type="Proteomes" id="UP000308133"/>
    </source>
</evidence>
<dbReference type="GO" id="GO:0022904">
    <property type="term" value="P:respiratory electron transport chain"/>
    <property type="evidence" value="ECO:0007669"/>
    <property type="project" value="TreeGrafter"/>
</dbReference>
<protein>
    <recommendedName>
        <fullName evidence="4">LYR motif-containing protein 5</fullName>
    </recommendedName>
</protein>
<dbReference type="PANTHER" id="PTHR21024:SF0">
    <property type="entry name" value="ELECTRON TRANSFER FLAVOPROTEIN REGULATORY FACTOR 1"/>
    <property type="match status" value="1"/>
</dbReference>
<comment type="similarity">
    <text evidence="1">Belongs to the complex I LYR family.</text>
</comment>
<proteinExistence type="inferred from homology"/>
<dbReference type="AlphaFoldDB" id="A0A4U7B4K3"/>
<dbReference type="EMBL" id="PTQR01000039">
    <property type="protein sequence ID" value="TKX24645.1"/>
    <property type="molecule type" value="Genomic_DNA"/>
</dbReference>
<dbReference type="InterPro" id="IPR052000">
    <property type="entry name" value="ETFRF1"/>
</dbReference>
<comment type="caution">
    <text evidence="2">The sequence shown here is derived from an EMBL/GenBank/DDBJ whole genome shotgun (WGS) entry which is preliminary data.</text>
</comment>
<dbReference type="Pfam" id="PF13233">
    <property type="entry name" value="Complex1_LYR_2"/>
    <property type="match status" value="1"/>
</dbReference>
<evidence type="ECO:0000313" key="2">
    <source>
        <dbReference type="EMBL" id="TKX24645.1"/>
    </source>
</evidence>
<evidence type="ECO:0000256" key="1">
    <source>
        <dbReference type="ARBA" id="ARBA00009508"/>
    </source>
</evidence>
<dbReference type="Proteomes" id="UP000308133">
    <property type="component" value="Unassembled WGS sequence"/>
</dbReference>
<evidence type="ECO:0008006" key="4">
    <source>
        <dbReference type="Google" id="ProtNLM"/>
    </source>
</evidence>
<dbReference type="GO" id="GO:0005739">
    <property type="term" value="C:mitochondrion"/>
    <property type="evidence" value="ECO:0007669"/>
    <property type="project" value="TreeGrafter"/>
</dbReference>
<dbReference type="CDD" id="cd20265">
    <property type="entry name" value="Complex1_LYR_ETFRF1_LYRM5"/>
    <property type="match status" value="1"/>
</dbReference>
<dbReference type="InterPro" id="IPR045296">
    <property type="entry name" value="Complex1_LYR_ETFRF1_LYRM5"/>
</dbReference>
<gene>
    <name evidence="2" type="ORF">C1H76_3254</name>
</gene>
<accession>A0A4U7B4K3</accession>
<dbReference type="PANTHER" id="PTHR21024">
    <property type="entry name" value="GROWTH HORMONE-INDUCIBLE SOLUBLE PROTEIN-RELATED"/>
    <property type="match status" value="1"/>
</dbReference>
<dbReference type="GO" id="GO:0090324">
    <property type="term" value="P:negative regulation of oxidative phosphorylation"/>
    <property type="evidence" value="ECO:0007669"/>
    <property type="project" value="InterPro"/>
</dbReference>
<reference evidence="2 3" key="1">
    <citation type="submission" date="2018-02" db="EMBL/GenBank/DDBJ databases">
        <title>Draft genome sequences of Elsinoe sp., causing black scab on jojoba.</title>
        <authorList>
            <person name="Stodart B."/>
            <person name="Jeffress S."/>
            <person name="Ash G."/>
            <person name="Arun Chinnappa K."/>
        </authorList>
    </citation>
    <scope>NUCLEOTIDE SEQUENCE [LARGE SCALE GENOMIC DNA]</scope>
    <source>
        <strain evidence="2 3">Hillstone_2</strain>
    </source>
</reference>
<name>A0A4U7B4K3_9PEZI</name>
<sequence length="108" mass="12896">MSSRAALRQDVKRIYKELLYLGRDYPRGLDYFRPRLHKAFASQANMTDEGEIRKGIERAEFVKKEIEAMYCLPTPSLSYPSHTKKTNPVARYYLKKYRALRQTYKPWE</sequence>
<organism evidence="2 3">
    <name type="scientific">Elsinoe australis</name>
    <dbReference type="NCBI Taxonomy" id="40998"/>
    <lineage>
        <taxon>Eukaryota</taxon>
        <taxon>Fungi</taxon>
        <taxon>Dikarya</taxon>
        <taxon>Ascomycota</taxon>
        <taxon>Pezizomycotina</taxon>
        <taxon>Dothideomycetes</taxon>
        <taxon>Dothideomycetidae</taxon>
        <taxon>Myriangiales</taxon>
        <taxon>Elsinoaceae</taxon>
        <taxon>Elsinoe</taxon>
    </lineage>
</organism>